<keyword evidence="1" id="KW-0732">Signal</keyword>
<dbReference type="AlphaFoldDB" id="A0A4Z0P6Y4"/>
<dbReference type="EMBL" id="SRLA01000002">
    <property type="protein sequence ID" value="TGE08051.1"/>
    <property type="molecule type" value="Genomic_DNA"/>
</dbReference>
<evidence type="ECO:0000313" key="3">
    <source>
        <dbReference type="Proteomes" id="UP000298337"/>
    </source>
</evidence>
<dbReference type="RefSeq" id="WP_135433705.1">
    <property type="nucleotide sequence ID" value="NZ_SRLA01000002.1"/>
</dbReference>
<sequence>MFASICRFFLVLSLVAGTVLAATPHASASVLPFGKHGRLLPSVRAKIKGHNRLHRPVYRTYKAYKAY</sequence>
<comment type="caution">
    <text evidence="2">The sequence shown here is derived from an EMBL/GenBank/DDBJ whole genome shotgun (WGS) entry which is preliminary data.</text>
</comment>
<organism evidence="2 3">
    <name type="scientific">Hymenobacter fodinae</name>
    <dbReference type="NCBI Taxonomy" id="2510796"/>
    <lineage>
        <taxon>Bacteria</taxon>
        <taxon>Pseudomonadati</taxon>
        <taxon>Bacteroidota</taxon>
        <taxon>Cytophagia</taxon>
        <taxon>Cytophagales</taxon>
        <taxon>Hymenobacteraceae</taxon>
        <taxon>Hymenobacter</taxon>
    </lineage>
</organism>
<protein>
    <submittedName>
        <fullName evidence="2">Uncharacterized protein</fullName>
    </submittedName>
</protein>
<reference evidence="2 3" key="1">
    <citation type="submission" date="2019-04" db="EMBL/GenBank/DDBJ databases">
        <authorList>
            <person name="Feng G."/>
            <person name="Zhang J."/>
            <person name="Zhu H."/>
        </authorList>
    </citation>
    <scope>NUCLEOTIDE SEQUENCE [LARGE SCALE GENOMIC DNA]</scope>
    <source>
        <strain evidence="2 3">92R-1</strain>
    </source>
</reference>
<evidence type="ECO:0000256" key="1">
    <source>
        <dbReference type="SAM" id="SignalP"/>
    </source>
</evidence>
<feature type="signal peptide" evidence="1">
    <location>
        <begin position="1"/>
        <end position="21"/>
    </location>
</feature>
<dbReference type="Proteomes" id="UP000298337">
    <property type="component" value="Unassembled WGS sequence"/>
</dbReference>
<name>A0A4Z0P6Y4_9BACT</name>
<gene>
    <name evidence="2" type="ORF">EU556_09950</name>
</gene>
<keyword evidence="3" id="KW-1185">Reference proteome</keyword>
<accession>A0A4Z0P6Y4</accession>
<dbReference type="OrthoDB" id="887222at2"/>
<feature type="chain" id="PRO_5021346055" evidence="1">
    <location>
        <begin position="22"/>
        <end position="67"/>
    </location>
</feature>
<evidence type="ECO:0000313" key="2">
    <source>
        <dbReference type="EMBL" id="TGE08051.1"/>
    </source>
</evidence>
<proteinExistence type="predicted"/>